<name>A0A1Z4KWP6_ANAVA</name>
<evidence type="ECO:0000313" key="1">
    <source>
        <dbReference type="EMBL" id="BAY73461.1"/>
    </source>
</evidence>
<protein>
    <submittedName>
        <fullName evidence="1">Uncharacterized protein</fullName>
    </submittedName>
</protein>
<keyword evidence="1" id="KW-0614">Plasmid</keyword>
<dbReference type="EMBL" id="AP018220">
    <property type="protein sequence ID" value="BAY73461.1"/>
    <property type="molecule type" value="Genomic_DNA"/>
</dbReference>
<proteinExistence type="predicted"/>
<geneLocation type="plasmid" evidence="1">
    <name>plasmid4</name>
</geneLocation>
<accession>A0A1Z4KWP6</accession>
<evidence type="ECO:0000313" key="2">
    <source>
        <dbReference type="Proteomes" id="UP000217507"/>
    </source>
</evidence>
<gene>
    <name evidence="1" type="ORF">NIES23_63130</name>
</gene>
<sequence length="283" mass="32799">MSKKPKGWYKDIVIRPVVHVDGYESYEKICSFVADIYYSVEEQKLLYQIRINPTESRYITLYTLLKVGQAKCPAYWVNKDLLEALLQSVLTVEIDSINWAMRTGIFMLPKGVIFSPENNSVDAIFWNYDSEADILYWTATDGSSAFCRRFKLDAQKLYYTDSQDIDPKVVKGFNEYLHSIILRLILIMECRPEFIDTTSEKVMVNKGFGKAQAQDFYQPLWLGRGYKLKREGTQITEVNSRTHDTKSVNWRRGLLSNQPDAESPQQRKLVWIEPVLVMGGKES</sequence>
<organism evidence="1 2">
    <name type="scientific">Trichormus variabilis NIES-23</name>
    <dbReference type="NCBI Taxonomy" id="1973479"/>
    <lineage>
        <taxon>Bacteria</taxon>
        <taxon>Bacillati</taxon>
        <taxon>Cyanobacteriota</taxon>
        <taxon>Cyanophyceae</taxon>
        <taxon>Nostocales</taxon>
        <taxon>Nostocaceae</taxon>
        <taxon>Trichormus</taxon>
    </lineage>
</organism>
<dbReference type="AlphaFoldDB" id="A0A1Z4KWP6"/>
<dbReference type="Proteomes" id="UP000217507">
    <property type="component" value="Plasmid Plasmid4 dna"/>
</dbReference>
<reference evidence="1 2" key="1">
    <citation type="submission" date="2017-06" db="EMBL/GenBank/DDBJ databases">
        <title>Genome sequencing of cyanobaciteial culture collection at National Institute for Environmental Studies (NIES).</title>
        <authorList>
            <person name="Hirose Y."/>
            <person name="Shimura Y."/>
            <person name="Fujisawa T."/>
            <person name="Nakamura Y."/>
            <person name="Kawachi M."/>
        </authorList>
    </citation>
    <scope>NUCLEOTIDE SEQUENCE [LARGE SCALE GENOMIC DNA]</scope>
    <source>
        <strain evidence="1 2">NIES-23</strain>
        <plasmid evidence="2">Plasmid Plasmid4 dna</plasmid>
    </source>
</reference>